<protein>
    <recommendedName>
        <fullName evidence="4">EamA domain-containing protein</fullName>
    </recommendedName>
</protein>
<comment type="caution">
    <text evidence="2">The sequence shown here is derived from an EMBL/GenBank/DDBJ whole genome shotgun (WGS) entry which is preliminary data.</text>
</comment>
<evidence type="ECO:0000256" key="1">
    <source>
        <dbReference type="SAM" id="Phobius"/>
    </source>
</evidence>
<keyword evidence="1" id="KW-1133">Transmembrane helix</keyword>
<dbReference type="EMBL" id="JAQNDK010000006">
    <property type="protein sequence ID" value="MDC0685119.1"/>
    <property type="molecule type" value="Genomic_DNA"/>
</dbReference>
<reference evidence="2 3" key="1">
    <citation type="submission" date="2023-01" db="EMBL/GenBank/DDBJ databases">
        <title>Minimal conservation of predation-associated metabolite biosynthetic gene clusters underscores biosynthetic potential of Myxococcota including descriptions for ten novel species: Archangium lansinium sp. nov., Myxococcus landrumus sp. nov., Nannocystis bai.</title>
        <authorList>
            <person name="Ahearne A."/>
            <person name="Stevens C."/>
            <person name="Dowd S."/>
        </authorList>
    </citation>
    <scope>NUCLEOTIDE SEQUENCE [LARGE SCALE GENOMIC DNA]</scope>
    <source>
        <strain evidence="2 3">WIWO2</strain>
    </source>
</reference>
<dbReference type="Proteomes" id="UP001217485">
    <property type="component" value="Unassembled WGS sequence"/>
</dbReference>
<dbReference type="RefSeq" id="WP_272103229.1">
    <property type="nucleotide sequence ID" value="NZ_JAQNDK010000006.1"/>
</dbReference>
<evidence type="ECO:0000313" key="2">
    <source>
        <dbReference type="EMBL" id="MDC0685119.1"/>
    </source>
</evidence>
<name>A0ABT5CF93_9BACT</name>
<feature type="transmembrane region" description="Helical" evidence="1">
    <location>
        <begin position="23"/>
        <end position="41"/>
    </location>
</feature>
<evidence type="ECO:0000313" key="3">
    <source>
        <dbReference type="Proteomes" id="UP001217485"/>
    </source>
</evidence>
<gene>
    <name evidence="2" type="ORF">POL72_45820</name>
</gene>
<keyword evidence="3" id="KW-1185">Reference proteome</keyword>
<accession>A0ABT5CF93</accession>
<organism evidence="2 3">
    <name type="scientific">Sorangium atrum</name>
    <dbReference type="NCBI Taxonomy" id="2995308"/>
    <lineage>
        <taxon>Bacteria</taxon>
        <taxon>Pseudomonadati</taxon>
        <taxon>Myxococcota</taxon>
        <taxon>Polyangia</taxon>
        <taxon>Polyangiales</taxon>
        <taxon>Polyangiaceae</taxon>
        <taxon>Sorangium</taxon>
    </lineage>
</organism>
<evidence type="ECO:0008006" key="4">
    <source>
        <dbReference type="Google" id="ProtNLM"/>
    </source>
</evidence>
<proteinExistence type="predicted"/>
<sequence>MILLSTLIPVALAEVVNSRWTQGLTGALLTVMGGIYLVGALRQGPS</sequence>
<keyword evidence="1" id="KW-0812">Transmembrane</keyword>
<keyword evidence="1" id="KW-0472">Membrane</keyword>